<keyword evidence="2" id="KW-1185">Reference proteome</keyword>
<proteinExistence type="predicted"/>
<evidence type="ECO:0000313" key="2">
    <source>
        <dbReference type="Proteomes" id="UP001340816"/>
    </source>
</evidence>
<gene>
    <name evidence="1" type="ORF">OHB35_18690</name>
</gene>
<organism evidence="1 2">
    <name type="scientific">Streptomyces phaeochromogenes</name>
    <dbReference type="NCBI Taxonomy" id="1923"/>
    <lineage>
        <taxon>Bacteria</taxon>
        <taxon>Bacillati</taxon>
        <taxon>Actinomycetota</taxon>
        <taxon>Actinomycetes</taxon>
        <taxon>Kitasatosporales</taxon>
        <taxon>Streptomycetaceae</taxon>
        <taxon>Streptomyces</taxon>
        <taxon>Streptomyces phaeochromogenes group</taxon>
    </lineage>
</organism>
<reference evidence="1 2" key="1">
    <citation type="submission" date="2022-10" db="EMBL/GenBank/DDBJ databases">
        <title>The complete genomes of actinobacterial strains from the NBC collection.</title>
        <authorList>
            <person name="Joergensen T.S."/>
            <person name="Alvarez Arevalo M."/>
            <person name="Sterndorff E.B."/>
            <person name="Faurdal D."/>
            <person name="Vuksanovic O."/>
            <person name="Mourched A.-S."/>
            <person name="Charusanti P."/>
            <person name="Shaw S."/>
            <person name="Blin K."/>
            <person name="Weber T."/>
        </authorList>
    </citation>
    <scope>NUCLEOTIDE SEQUENCE [LARGE SCALE GENOMIC DNA]</scope>
    <source>
        <strain evidence="1 2">NBC 01752</strain>
    </source>
</reference>
<name>A0ABZ1HCP6_STRPH</name>
<dbReference type="GeneID" id="93931770"/>
<accession>A0ABZ1HCP6</accession>
<protein>
    <submittedName>
        <fullName evidence="1">Uncharacterized protein</fullName>
    </submittedName>
</protein>
<dbReference type="RefSeq" id="WP_266754765.1">
    <property type="nucleotide sequence ID" value="NZ_CP108382.1"/>
</dbReference>
<dbReference type="EMBL" id="CP109135">
    <property type="protein sequence ID" value="WSD15111.1"/>
    <property type="molecule type" value="Genomic_DNA"/>
</dbReference>
<dbReference type="Proteomes" id="UP001340816">
    <property type="component" value="Chromosome"/>
</dbReference>
<evidence type="ECO:0000313" key="1">
    <source>
        <dbReference type="EMBL" id="WSD15111.1"/>
    </source>
</evidence>
<sequence length="146" mass="16329">MGTLLGSALTHLFQRRAARDGAREAHQQLLRAERMTAYSTFAAAAVAASRAQLDRWHRPRENPGDPENDKVRLVAYERRSEARQAFFRVQLIASNPEVVSLARIALESSRPIARASDEDESRRLTDECRAAIEAFVIRAAGDVQQT</sequence>